<feature type="region of interest" description="Disordered" evidence="1">
    <location>
        <begin position="200"/>
        <end position="249"/>
    </location>
</feature>
<dbReference type="GO" id="GO:0004180">
    <property type="term" value="F:carboxypeptidase activity"/>
    <property type="evidence" value="ECO:0007669"/>
    <property type="project" value="UniProtKB-KW"/>
</dbReference>
<feature type="transmembrane region" description="Helical" evidence="2">
    <location>
        <begin position="568"/>
        <end position="585"/>
    </location>
</feature>
<evidence type="ECO:0000313" key="4">
    <source>
        <dbReference type="Proteomes" id="UP000754563"/>
    </source>
</evidence>
<dbReference type="AlphaFoldDB" id="A0A955L8X6"/>
<keyword evidence="2" id="KW-1133">Transmembrane helix</keyword>
<feature type="compositionally biased region" description="Gly residues" evidence="1">
    <location>
        <begin position="200"/>
        <end position="220"/>
    </location>
</feature>
<name>A0A955L8X6_9BACT</name>
<feature type="transmembrane region" description="Helical" evidence="2">
    <location>
        <begin position="430"/>
        <end position="451"/>
    </location>
</feature>
<dbReference type="InterPro" id="IPR028974">
    <property type="entry name" value="TSP_type-3_rpt"/>
</dbReference>
<organism evidence="3 4">
    <name type="scientific">Candidatus Dojkabacteria bacterium</name>
    <dbReference type="NCBI Taxonomy" id="2099670"/>
    <lineage>
        <taxon>Bacteria</taxon>
        <taxon>Candidatus Dojkabacteria</taxon>
    </lineage>
</organism>
<evidence type="ECO:0000313" key="3">
    <source>
        <dbReference type="EMBL" id="MCA9386255.1"/>
    </source>
</evidence>
<dbReference type="SUPFAM" id="SSF49464">
    <property type="entry name" value="Carboxypeptidase regulatory domain-like"/>
    <property type="match status" value="2"/>
</dbReference>
<feature type="transmembrane region" description="Helical" evidence="2">
    <location>
        <begin position="591"/>
        <end position="609"/>
    </location>
</feature>
<dbReference type="Proteomes" id="UP000754563">
    <property type="component" value="Unassembled WGS sequence"/>
</dbReference>
<accession>A0A955L8X6</accession>
<sequence length="714" mass="78043">DTTIPYGQLEGMGWSEYNGWVHFGPYDNEDGSGVYIDNEGYFHGVAWSENWGAFAFGESMDAVGNTVSSVYEDAANKTDYWARIDWLPSGYIGTLESSVYDTQYAGGAVWGTLDYTGTEPAGTSIEVRVRTSNDSTMSSATAFDSCTAIPSGQDISANTCVTDGHRYVQYQVTLIASSIGAAPTIDFQDISIGYAAISTGGGSGSSGGSSSGSSTSGGSGSSPTPTPTSTPTPTNTPVSTSTPIPEENTETFIETEVIVDHDQDGILSVNEDHNEDGIIDDDDTDGDGIPNYLDPDDDGDGITTRFERDLAFNSQNILELRFYFDTDNDGIPNYLDDDDDGDGILSIDECPTGPPCADTDGDGIPDYLSPRKVVSYIDDSVIEAIPTPIIDESFVPISCEVCQPQVVYSPVVVQPQYNYTVATGTAFTVLLAYLPSISSLGLVFSMIGFLFSRKKRRPWGIITEGMSRQPLGLAVCELYAHGTSNLIDQTISDAKGVYGFSVSPGSYRLEVTKRDYEKQTFTLNIPEGERGYVLDIELTREGLRDKARETRQYWKRFKNFAKEVYRKIAPYIVFVGFEVAALSLYQEQSLLNIVIFLGYVVFIIVYLLIKHDLRPKYSAILDSNSKLRIPNVLIKVFDTKSGELVDTKLTNSLGYFDFWGEPGTYAIHASMKGYSFPSKSQPNSNVTTVAGKKALEVYLKKGQNKLKVYMDPQK</sequence>
<proteinExistence type="predicted"/>
<dbReference type="InterPro" id="IPR008969">
    <property type="entry name" value="CarboxyPept-like_regulatory"/>
</dbReference>
<dbReference type="EMBL" id="JAGQLH010000109">
    <property type="protein sequence ID" value="MCA9386255.1"/>
    <property type="molecule type" value="Genomic_DNA"/>
</dbReference>
<keyword evidence="3" id="KW-0378">Hydrolase</keyword>
<feature type="non-terminal residue" evidence="3">
    <location>
        <position position="1"/>
    </location>
</feature>
<evidence type="ECO:0000256" key="2">
    <source>
        <dbReference type="SAM" id="Phobius"/>
    </source>
</evidence>
<keyword evidence="2" id="KW-0472">Membrane</keyword>
<keyword evidence="2" id="KW-0812">Transmembrane</keyword>
<dbReference type="GO" id="GO:0005509">
    <property type="term" value="F:calcium ion binding"/>
    <property type="evidence" value="ECO:0007669"/>
    <property type="project" value="InterPro"/>
</dbReference>
<keyword evidence="3" id="KW-0645">Protease</keyword>
<keyword evidence="3" id="KW-0121">Carboxypeptidase</keyword>
<evidence type="ECO:0000256" key="1">
    <source>
        <dbReference type="SAM" id="MobiDB-lite"/>
    </source>
</evidence>
<comment type="caution">
    <text evidence="3">The sequence shown here is derived from an EMBL/GenBank/DDBJ whole genome shotgun (WGS) entry which is preliminary data.</text>
</comment>
<dbReference type="Gene3D" id="4.10.1080.10">
    <property type="entry name" value="TSP type-3 repeat"/>
    <property type="match status" value="1"/>
</dbReference>
<dbReference type="Gene3D" id="2.60.40.1120">
    <property type="entry name" value="Carboxypeptidase-like, regulatory domain"/>
    <property type="match status" value="1"/>
</dbReference>
<reference evidence="3" key="1">
    <citation type="submission" date="2020-04" db="EMBL/GenBank/DDBJ databases">
        <authorList>
            <person name="Zhang T."/>
        </authorList>
    </citation>
    <scope>NUCLEOTIDE SEQUENCE</scope>
    <source>
        <strain evidence="3">HKST-UBA11</strain>
    </source>
</reference>
<feature type="compositionally biased region" description="Low complexity" evidence="1">
    <location>
        <begin position="231"/>
        <end position="243"/>
    </location>
</feature>
<protein>
    <submittedName>
        <fullName evidence="3">Carboxypeptidase regulatory-like domain-containing protein</fullName>
    </submittedName>
</protein>
<reference evidence="3" key="2">
    <citation type="journal article" date="2021" name="Microbiome">
        <title>Successional dynamics and alternative stable states in a saline activated sludge microbial community over 9 years.</title>
        <authorList>
            <person name="Wang Y."/>
            <person name="Ye J."/>
            <person name="Ju F."/>
            <person name="Liu L."/>
            <person name="Boyd J.A."/>
            <person name="Deng Y."/>
            <person name="Parks D.H."/>
            <person name="Jiang X."/>
            <person name="Yin X."/>
            <person name="Woodcroft B.J."/>
            <person name="Tyson G.W."/>
            <person name="Hugenholtz P."/>
            <person name="Polz M.F."/>
            <person name="Zhang T."/>
        </authorList>
    </citation>
    <scope>NUCLEOTIDE SEQUENCE</scope>
    <source>
        <strain evidence="3">HKST-UBA11</strain>
    </source>
</reference>
<gene>
    <name evidence="3" type="ORF">KC717_06445</name>
</gene>